<dbReference type="AlphaFoldDB" id="A0A0R1TM05"/>
<comment type="caution">
    <text evidence="1">The sequence shown here is derived from an EMBL/GenBank/DDBJ whole genome shotgun (WGS) entry which is preliminary data.</text>
</comment>
<dbReference type="OrthoDB" id="361760at2"/>
<evidence type="ECO:0000313" key="1">
    <source>
        <dbReference type="EMBL" id="KRL82327.1"/>
    </source>
</evidence>
<dbReference type="EMBL" id="AZFH01000022">
    <property type="protein sequence ID" value="KRL82327.1"/>
    <property type="molecule type" value="Genomic_DNA"/>
</dbReference>
<dbReference type="RefSeq" id="WP_056986709.1">
    <property type="nucleotide sequence ID" value="NZ_AZFH01000022.1"/>
</dbReference>
<sequence>MKQGYQGALATDYYGRALPKHDHGSYNFERYTDLQSRLFKGFKEIYQRQVNLKMLIQKITVVASDVMPAKEADWVQVSQQLDLFADFTQAETSKSRAHPAMPRAECAAQFMPFVALTGYEELLAQKAEVRSSQQILASDEQEVLAQALVQVKEDLPVKVWVNYYDQKKEKEVELIGTAEKVLELDKTLLVSEQKLDFGQLYRVEILK</sequence>
<accession>A0A0R1TM05</accession>
<dbReference type="Proteomes" id="UP000051048">
    <property type="component" value="Unassembled WGS sequence"/>
</dbReference>
<dbReference type="PATRIC" id="fig|1423740.3.peg.1085"/>
<proteinExistence type="predicted"/>
<dbReference type="STRING" id="1423740.FC36_GL001016"/>
<evidence type="ECO:0000313" key="2">
    <source>
        <dbReference type="Proteomes" id="UP000051048"/>
    </source>
</evidence>
<gene>
    <name evidence="1" type="ORF">FC36_GL001016</name>
</gene>
<reference evidence="1 2" key="1">
    <citation type="journal article" date="2015" name="Genome Announc.">
        <title>Expanding the biotechnology potential of lactobacilli through comparative genomics of 213 strains and associated genera.</title>
        <authorList>
            <person name="Sun Z."/>
            <person name="Harris H.M."/>
            <person name="McCann A."/>
            <person name="Guo C."/>
            <person name="Argimon S."/>
            <person name="Zhang W."/>
            <person name="Yang X."/>
            <person name="Jeffery I.B."/>
            <person name="Cooney J.C."/>
            <person name="Kagawa T.F."/>
            <person name="Liu W."/>
            <person name="Song Y."/>
            <person name="Salvetti E."/>
            <person name="Wrobel A."/>
            <person name="Rasinkangas P."/>
            <person name="Parkhill J."/>
            <person name="Rea M.C."/>
            <person name="O'Sullivan O."/>
            <person name="Ritari J."/>
            <person name="Douillard F.P."/>
            <person name="Paul Ross R."/>
            <person name="Yang R."/>
            <person name="Briner A.E."/>
            <person name="Felis G.E."/>
            <person name="de Vos W.M."/>
            <person name="Barrangou R."/>
            <person name="Klaenhammer T.R."/>
            <person name="Caufield P.W."/>
            <person name="Cui Y."/>
            <person name="Zhang H."/>
            <person name="O'Toole P.W."/>
        </authorList>
    </citation>
    <scope>NUCLEOTIDE SEQUENCE [LARGE SCALE GENOMIC DNA]</scope>
    <source>
        <strain evidence="1 2">DSM 15833</strain>
    </source>
</reference>
<organism evidence="1 2">
    <name type="scientific">Ligilactobacillus equi DSM 15833 = JCM 10991</name>
    <dbReference type="NCBI Taxonomy" id="1423740"/>
    <lineage>
        <taxon>Bacteria</taxon>
        <taxon>Bacillati</taxon>
        <taxon>Bacillota</taxon>
        <taxon>Bacilli</taxon>
        <taxon>Lactobacillales</taxon>
        <taxon>Lactobacillaceae</taxon>
        <taxon>Ligilactobacillus</taxon>
    </lineage>
</organism>
<name>A0A0R1TM05_9LACO</name>
<evidence type="ECO:0008006" key="3">
    <source>
        <dbReference type="Google" id="ProtNLM"/>
    </source>
</evidence>
<protein>
    <recommendedName>
        <fullName evidence="3">YolD-like protein</fullName>
    </recommendedName>
</protein>